<organism evidence="2 3">
    <name type="scientific">Gossypium barbadense</name>
    <name type="common">Sea Island cotton</name>
    <name type="synonym">Hibiscus barbadensis</name>
    <dbReference type="NCBI Taxonomy" id="3634"/>
    <lineage>
        <taxon>Eukaryota</taxon>
        <taxon>Viridiplantae</taxon>
        <taxon>Streptophyta</taxon>
        <taxon>Embryophyta</taxon>
        <taxon>Tracheophyta</taxon>
        <taxon>Spermatophyta</taxon>
        <taxon>Magnoliopsida</taxon>
        <taxon>eudicotyledons</taxon>
        <taxon>Gunneridae</taxon>
        <taxon>Pentapetalae</taxon>
        <taxon>rosids</taxon>
        <taxon>malvids</taxon>
        <taxon>Malvales</taxon>
        <taxon>Malvaceae</taxon>
        <taxon>Malvoideae</taxon>
        <taxon>Gossypium</taxon>
    </lineage>
</organism>
<reference evidence="3" key="1">
    <citation type="journal article" date="2020" name="Nat. Genet.">
        <title>Genomic diversifications of five Gossypium allopolyploid species and their impact on cotton improvement.</title>
        <authorList>
            <person name="Chen Z.J."/>
            <person name="Sreedasyam A."/>
            <person name="Ando A."/>
            <person name="Song Q."/>
            <person name="De Santiago L.M."/>
            <person name="Hulse-Kemp A.M."/>
            <person name="Ding M."/>
            <person name="Ye W."/>
            <person name="Kirkbride R.C."/>
            <person name="Jenkins J."/>
            <person name="Plott C."/>
            <person name="Lovell J."/>
            <person name="Lin Y.M."/>
            <person name="Vaughn R."/>
            <person name="Liu B."/>
            <person name="Simpson S."/>
            <person name="Scheffler B.E."/>
            <person name="Wen L."/>
            <person name="Saski C.A."/>
            <person name="Grover C.E."/>
            <person name="Hu G."/>
            <person name="Conover J.L."/>
            <person name="Carlson J.W."/>
            <person name="Shu S."/>
            <person name="Boston L.B."/>
            <person name="Williams M."/>
            <person name="Peterson D.G."/>
            <person name="McGee K."/>
            <person name="Jones D.C."/>
            <person name="Wendel J.F."/>
            <person name="Stelly D.M."/>
            <person name="Grimwood J."/>
            <person name="Schmutz J."/>
        </authorList>
    </citation>
    <scope>NUCLEOTIDE SEQUENCE [LARGE SCALE GENOMIC DNA]</scope>
    <source>
        <strain evidence="3">cv. 3-79</strain>
    </source>
</reference>
<keyword evidence="1" id="KW-0732">Signal</keyword>
<accession>A0A5J5WGV4</accession>
<dbReference type="AlphaFoldDB" id="A0A5J5WGV4"/>
<protein>
    <submittedName>
        <fullName evidence="2">Uncharacterized protein</fullName>
    </submittedName>
</protein>
<evidence type="ECO:0000313" key="3">
    <source>
        <dbReference type="Proteomes" id="UP000327439"/>
    </source>
</evidence>
<evidence type="ECO:0000313" key="2">
    <source>
        <dbReference type="EMBL" id="KAB2092021.1"/>
    </source>
</evidence>
<keyword evidence="3" id="KW-1185">Reference proteome</keyword>
<name>A0A5J5WGV4_GOSBA</name>
<dbReference type="Proteomes" id="UP000327439">
    <property type="component" value="Chromosome A02"/>
</dbReference>
<gene>
    <name evidence="2" type="ORF">ES319_A02G000100v1</name>
</gene>
<sequence length="71" mass="7657">MGFLILALVLLLNSRGDQGSLIWGSAESLNSKTTLNDMAGDLICSICFNPNSMPLVKAFAFCRCLTSEITE</sequence>
<proteinExistence type="predicted"/>
<dbReference type="EMBL" id="CM018203">
    <property type="protein sequence ID" value="KAB2092021.1"/>
    <property type="molecule type" value="Genomic_DNA"/>
</dbReference>
<feature type="signal peptide" evidence="1">
    <location>
        <begin position="1"/>
        <end position="19"/>
    </location>
</feature>
<evidence type="ECO:0000256" key="1">
    <source>
        <dbReference type="SAM" id="SignalP"/>
    </source>
</evidence>
<feature type="chain" id="PRO_5023875189" evidence="1">
    <location>
        <begin position="20"/>
        <end position="71"/>
    </location>
</feature>